<feature type="compositionally biased region" description="Polar residues" evidence="1">
    <location>
        <begin position="1307"/>
        <end position="1323"/>
    </location>
</feature>
<feature type="compositionally biased region" description="Polar residues" evidence="1">
    <location>
        <begin position="1656"/>
        <end position="1668"/>
    </location>
</feature>
<evidence type="ECO:0000313" key="4">
    <source>
        <dbReference type="Proteomes" id="UP000646548"/>
    </source>
</evidence>
<feature type="compositionally biased region" description="Polar residues" evidence="1">
    <location>
        <begin position="1803"/>
        <end position="1816"/>
    </location>
</feature>
<feature type="domain" description="C2H2-type" evidence="2">
    <location>
        <begin position="7"/>
        <end position="29"/>
    </location>
</feature>
<dbReference type="Proteomes" id="UP000646548">
    <property type="component" value="Unassembled WGS sequence"/>
</dbReference>
<feature type="compositionally biased region" description="Basic and acidic residues" evidence="1">
    <location>
        <begin position="1324"/>
        <end position="1341"/>
    </location>
</feature>
<evidence type="ECO:0000313" key="3">
    <source>
        <dbReference type="EMBL" id="KAF6737884.1"/>
    </source>
</evidence>
<accession>A0A834FP49</accession>
<feature type="region of interest" description="Disordered" evidence="1">
    <location>
        <begin position="1880"/>
        <end position="1920"/>
    </location>
</feature>
<evidence type="ECO:0000256" key="1">
    <source>
        <dbReference type="SAM" id="MobiDB-lite"/>
    </source>
</evidence>
<feature type="compositionally biased region" description="Polar residues" evidence="1">
    <location>
        <begin position="1831"/>
        <end position="1842"/>
    </location>
</feature>
<reference evidence="3" key="1">
    <citation type="journal article" name="BMC Genomics">
        <title>Long-read sequencing and de novo genome assembly of marine medaka (Oryzias melastigma).</title>
        <authorList>
            <person name="Liang P."/>
            <person name="Saqib H.S.A."/>
            <person name="Ni X."/>
            <person name="Shen Y."/>
        </authorList>
    </citation>
    <scope>NUCLEOTIDE SEQUENCE</scope>
    <source>
        <strain evidence="3">Bigg-433</strain>
    </source>
</reference>
<name>A0A834FP49_ORYME</name>
<gene>
    <name evidence="3" type="ORF">FQA47_023616</name>
</gene>
<protein>
    <recommendedName>
        <fullName evidence="2">C2H2-type domain-containing protein</fullName>
    </recommendedName>
</protein>
<organism evidence="3 4">
    <name type="scientific">Oryzias melastigma</name>
    <name type="common">Marine medaka</name>
    <dbReference type="NCBI Taxonomy" id="30732"/>
    <lineage>
        <taxon>Eukaryota</taxon>
        <taxon>Metazoa</taxon>
        <taxon>Chordata</taxon>
        <taxon>Craniata</taxon>
        <taxon>Vertebrata</taxon>
        <taxon>Euteleostomi</taxon>
        <taxon>Actinopterygii</taxon>
        <taxon>Neopterygii</taxon>
        <taxon>Teleostei</taxon>
        <taxon>Neoteleostei</taxon>
        <taxon>Acanthomorphata</taxon>
        <taxon>Ovalentaria</taxon>
        <taxon>Atherinomorphae</taxon>
        <taxon>Beloniformes</taxon>
        <taxon>Adrianichthyidae</taxon>
        <taxon>Oryziinae</taxon>
        <taxon>Oryzias</taxon>
    </lineage>
</organism>
<dbReference type="Pfam" id="PF18866">
    <property type="entry name" value="CxC7"/>
    <property type="match status" value="1"/>
</dbReference>
<feature type="compositionally biased region" description="Basic and acidic residues" evidence="1">
    <location>
        <begin position="1779"/>
        <end position="1798"/>
    </location>
</feature>
<dbReference type="InterPro" id="IPR041300">
    <property type="entry name" value="CxC7"/>
</dbReference>
<feature type="region of interest" description="Disordered" evidence="1">
    <location>
        <begin position="1605"/>
        <end position="1687"/>
    </location>
</feature>
<feature type="compositionally biased region" description="Low complexity" evidence="1">
    <location>
        <begin position="1900"/>
        <end position="1915"/>
    </location>
</feature>
<evidence type="ECO:0000259" key="2">
    <source>
        <dbReference type="PROSITE" id="PS00028"/>
    </source>
</evidence>
<dbReference type="SMART" id="SM00355">
    <property type="entry name" value="ZnF_C2H2"/>
    <property type="match status" value="4"/>
</dbReference>
<feature type="region of interest" description="Disordered" evidence="1">
    <location>
        <begin position="1092"/>
        <end position="1145"/>
    </location>
</feature>
<dbReference type="PROSITE" id="PS00028">
    <property type="entry name" value="ZINC_FINGER_C2H2_1"/>
    <property type="match status" value="1"/>
</dbReference>
<sequence length="2296" mass="257981">MEYTLFCQVCSSRFPKVNQFKKHLFSSKHKKKMGTLFLQSSFENSGSLPCIAFVDPNLKYKINKPVVGLSMLTLCFSTLGGNSFYLCHVCEKVCLLPKILDHIFSEEHYSNFLSYTNPDELNFSWIPNMDMEEFLFPKFKPNEGTMPVLQILELPKQLFERLLYKPYSEVMNTLKENAKLYKKLKDFQPKRTDIYTYQSDSNRKHPLLGMQHIVECIAAGPVEKKLYLCTLCTQTVAAHGIIKHILSFDHIYCFINKCHPHTLKSKNYYTDYKATASVMLDFARQMERIHGTTSTMTQVLLQPDKLKSENFSDYCEALKSLTSMKTDSFSVSVAPGQESESRAPPAPPPSLSHVKCTLLCQNCSDVFPIKKFLGHLSNGKHFKIMNKYFSEAQRGFVFGQKVKVYLPLFTYVCDRLRQNQPTVGTSLVVTCICSQMEAEPFSLCFACQESFLQSRLNTHFESRSHLINTLMYLNPWRLPFGCQQDLDENTLRLVAREEEEEGGGTDVILKVLDLPYEMFWKLTSRDYKHVMYKLQVYQSLLKRGVPKKQTLCKLQQNEKFPLLGMQFLVVYTPRPSDLESVQKGHLCLLCQRKLMPEEAPVHVFSREHVVAFLNAFHPGSLNSSTVDAETLLDLAKQAGSLHPLSSVQEFCLDKPIIEPCSYQIVTRILGAAKRREGKGSLEPVISAKMKLVPRNTGKVLDQSIRRNEDTVKPGAVQIKEEKSESHEKQLETDPQTSLRMCPKTENAKNQIVKVKTEVLSTEESSKESGRRDKSSNGKDRAQTDARAIQKNKQPSETEEKKRKSSFCEPSQAEKHEDSQRGTSSKRPRLASNIDVSSKLIECRCGTHKPIYMCGRCMLRISGKDILNHMTGFDHEEMVHEVFYTDEKMFVDISKQSFQSAFDTLLWLGFDLSGQSKPPVTSDPLSAEGSPHPQTMTQNNDAMDIDSEDNCDAAIDLFIGAETISRTIGAQMECGEETSDVNTHLCDASTVLFTGSDSPTTVTQSTRPEPDRTTSNQKMTPTKLSAGPSAAASSKPTSKSVTEPRLLEKTESASKDGAVPAKAALSSHAEGVKLHAKIHSSTRTVKNQINVPAKMPTKSNKPGTTDPCARTAHRSRSVEANADNVPHADERSQHPAGHPKPSLSTRCRHKSLHKEPLHLFASKTSPSGNQEKVGTNHLIVVSWDGKQQVYCMLCSVKLHLSSSLHLVSTNHQYNYVKRQYPEWTAKPSELESKLNHTVALLAKIERDLPHSRSVQKLKVTKDVYQDLGCLPDDEAVQKVKAMVRKKDPADSVSSSVHYADEVPDPCEVSSSDDVQAPQTGTTGTSDHDVSSESGHQSEDHQIGGKTVFRKIEPHQTAGKFIRRQSSDELHSNVALNQSDPEPIQSPVLQVEDVSDLFFERPNTNLQETQKLSRDQVFSPKLQPVTEQRKLEQGHPAATAGQEALPKRVFIGGKARASNNLSLYLKAKLPSSTAVIGKSCIWECQGINIDQKTFFLCDCCEEKVFLPNICQHMISSHHQLKYLERDYPEYLQKFWYDEELLLEMKLDILNTVVLKLSNQEHEQTVAAQCVCLSPELHGFILSASFSEAGPKDACDLEASTKVGRMEVDCSSSSNRDPVLPDAGSPHTPQSLYGGSHLDESTPAGFHSLDVNEEEESLKSSPVTPTVSRSLNVPVGDESSSSRKRPADTSVETLFTISSQNEEPAQAEDELNLLKAKAEASSPPSYKSILTHPAPGFTLDSPTDENLSAVPKLKVLEKLISVLKKSISITVKDGQSVTVPDSKLEQKQVDHSLDRLEKDPTDDLECSNQPGASDGNSSLVADMSTLPIQDESRVSQNPSDSTTSDLKIPESSGTPEIRSTAVCQSPIKTIISARQKPAFPSYQTEYQGEASRGHQSSIHTDDAVAAAQSSTSQSQMTDVPDEPSDALQYAANHAAANSLQKTTESLSQTSSHTNQAGTAEMGNYLFLLSTGQSYSSVAISEGGVQGQLQQQRQQVHLQQQVRLQQHRLQEVQVPRQQQLHQYGRMTRQDTMQQYRQQMFQQQQAPQQQMFQQQWSRQQMFQQQWSRQQMFQQQWSRQQMFQQYRQQQQQQYALCISTSTPLMFSEEEMPALRKWWCIQLMERFSTDGHGRRFAHWTEEASLLLQGTLQPVFRVPKVKKLPSPTPVRKAEADRCFLLELPTSVLGDILEEVVLLEGDPAILKLALVCSTFRDHVSSEHFRRRAHFKWLCSVCTWSRFSTLYREQYFVMYSIEVCRECGEMYKHCPRGFVGSGKRGQLRGFYSEDMPPGYCSHYCEQISSY</sequence>
<feature type="region of interest" description="Disordered" evidence="1">
    <location>
        <begin position="719"/>
        <end position="830"/>
    </location>
</feature>
<feature type="region of interest" description="Disordered" evidence="1">
    <location>
        <begin position="1285"/>
        <end position="1343"/>
    </location>
</feature>
<feature type="compositionally biased region" description="Basic and acidic residues" evidence="1">
    <location>
        <begin position="719"/>
        <end position="731"/>
    </location>
</feature>
<feature type="compositionally biased region" description="Basic and acidic residues" evidence="1">
    <location>
        <begin position="763"/>
        <end position="783"/>
    </location>
</feature>
<feature type="compositionally biased region" description="Low complexity" evidence="1">
    <location>
        <begin position="1024"/>
        <end position="1039"/>
    </location>
</feature>
<feature type="compositionally biased region" description="Polar residues" evidence="1">
    <location>
        <begin position="991"/>
        <end position="1022"/>
    </location>
</feature>
<feature type="compositionally biased region" description="Basic and acidic residues" evidence="1">
    <location>
        <begin position="1044"/>
        <end position="1053"/>
    </location>
</feature>
<proteinExistence type="predicted"/>
<feature type="region of interest" description="Disordered" evidence="1">
    <location>
        <begin position="1779"/>
        <end position="1858"/>
    </location>
</feature>
<comment type="caution">
    <text evidence="3">The sequence shown here is derived from an EMBL/GenBank/DDBJ whole genome shotgun (WGS) entry which is preliminary data.</text>
</comment>
<dbReference type="EMBL" id="WKFB01000044">
    <property type="protein sequence ID" value="KAF6737884.1"/>
    <property type="molecule type" value="Genomic_DNA"/>
</dbReference>
<feature type="region of interest" description="Disordered" evidence="1">
    <location>
        <begin position="991"/>
        <end position="1065"/>
    </location>
</feature>
<dbReference type="InterPro" id="IPR013087">
    <property type="entry name" value="Znf_C2H2_type"/>
</dbReference>